<keyword evidence="5" id="KW-1133">Transmembrane helix</keyword>
<dbReference type="AlphaFoldDB" id="M5VSZ8"/>
<dbReference type="GO" id="GO:0012505">
    <property type="term" value="C:endomembrane system"/>
    <property type="evidence" value="ECO:0007669"/>
    <property type="project" value="UniProtKB-SubCell"/>
</dbReference>
<dbReference type="PANTHER" id="PTHR13301">
    <property type="entry name" value="X-BOX TRANSCRIPTION FACTOR-RELATED"/>
    <property type="match status" value="1"/>
</dbReference>
<keyword evidence="6" id="KW-0472">Membrane</keyword>
<organism evidence="9 10">
    <name type="scientific">Prunus persica</name>
    <name type="common">Peach</name>
    <name type="synonym">Amygdalus persica</name>
    <dbReference type="NCBI Taxonomy" id="3760"/>
    <lineage>
        <taxon>Eukaryota</taxon>
        <taxon>Viridiplantae</taxon>
        <taxon>Streptophyta</taxon>
        <taxon>Embryophyta</taxon>
        <taxon>Tracheophyta</taxon>
        <taxon>Spermatophyta</taxon>
        <taxon>Magnoliopsida</taxon>
        <taxon>eudicotyledons</taxon>
        <taxon>Gunneridae</taxon>
        <taxon>Pentapetalae</taxon>
        <taxon>rosids</taxon>
        <taxon>fabids</taxon>
        <taxon>Rosales</taxon>
        <taxon>Rosaceae</taxon>
        <taxon>Amygdaloideae</taxon>
        <taxon>Amygdaleae</taxon>
        <taxon>Prunus</taxon>
    </lineage>
</organism>
<evidence type="ECO:0000256" key="2">
    <source>
        <dbReference type="ARBA" id="ARBA00022676"/>
    </source>
</evidence>
<evidence type="ECO:0000256" key="3">
    <source>
        <dbReference type="ARBA" id="ARBA00022679"/>
    </source>
</evidence>
<dbReference type="GO" id="GO:0071555">
    <property type="term" value="P:cell wall organization"/>
    <property type="evidence" value="ECO:0007669"/>
    <property type="project" value="UniProtKB-KW"/>
</dbReference>
<reference evidence="9 10" key="1">
    <citation type="journal article" date="2013" name="Nat. Genet.">
        <title>The high-quality draft genome of peach (Prunus persica) identifies unique patterns of genetic diversity, domestication and genome evolution.</title>
        <authorList>
            <consortium name="International Peach Genome Initiative"/>
            <person name="Verde I."/>
            <person name="Abbott A.G."/>
            <person name="Scalabrin S."/>
            <person name="Jung S."/>
            <person name="Shu S."/>
            <person name="Marroni F."/>
            <person name="Zhebentyayeva T."/>
            <person name="Dettori M.T."/>
            <person name="Grimwood J."/>
            <person name="Cattonaro F."/>
            <person name="Zuccolo A."/>
            <person name="Rossini L."/>
            <person name="Jenkins J."/>
            <person name="Vendramin E."/>
            <person name="Meisel L.A."/>
            <person name="Decroocq V."/>
            <person name="Sosinski B."/>
            <person name="Prochnik S."/>
            <person name="Mitros T."/>
            <person name="Policriti A."/>
            <person name="Cipriani G."/>
            <person name="Dondini L."/>
            <person name="Ficklin S."/>
            <person name="Goodstein D.M."/>
            <person name="Xuan P."/>
            <person name="Del Fabbro C."/>
            <person name="Aramini V."/>
            <person name="Copetti D."/>
            <person name="Gonzalez S."/>
            <person name="Horner D.S."/>
            <person name="Falchi R."/>
            <person name="Lucas S."/>
            <person name="Mica E."/>
            <person name="Maldonado J."/>
            <person name="Lazzari B."/>
            <person name="Bielenberg D."/>
            <person name="Pirona R."/>
            <person name="Miculan M."/>
            <person name="Barakat A."/>
            <person name="Testolin R."/>
            <person name="Stella A."/>
            <person name="Tartarini S."/>
            <person name="Tonutti P."/>
            <person name="Arus P."/>
            <person name="Orellana A."/>
            <person name="Wells C."/>
            <person name="Main D."/>
            <person name="Vizzotto G."/>
            <person name="Silva H."/>
            <person name="Salamini F."/>
            <person name="Schmutz J."/>
            <person name="Morgante M."/>
            <person name="Rokhsar D.S."/>
        </authorList>
    </citation>
    <scope>NUCLEOTIDE SEQUENCE [LARGE SCALE GENOMIC DNA]</scope>
    <source>
        <strain evidence="10">cv. Nemared</strain>
    </source>
</reference>
<evidence type="ECO:0000256" key="8">
    <source>
        <dbReference type="PIRSR" id="PIRSR605150-2"/>
    </source>
</evidence>
<dbReference type="InterPro" id="IPR029044">
    <property type="entry name" value="Nucleotide-diphossugar_trans"/>
</dbReference>
<dbReference type="Pfam" id="PF03552">
    <property type="entry name" value="Cellulose_synt"/>
    <property type="match status" value="1"/>
</dbReference>
<dbReference type="Gramene" id="ONH95770">
    <property type="protein sequence ID" value="ONH95770"/>
    <property type="gene ID" value="PRUPE_7G089900"/>
</dbReference>
<name>M5VSZ8_PRUPE</name>
<evidence type="ECO:0000256" key="7">
    <source>
        <dbReference type="ARBA" id="ARBA00023316"/>
    </source>
</evidence>
<evidence type="ECO:0000313" key="10">
    <source>
        <dbReference type="Proteomes" id="UP000006882"/>
    </source>
</evidence>
<dbReference type="EMBL" id="CM007657">
    <property type="protein sequence ID" value="ONH95770.1"/>
    <property type="molecule type" value="Genomic_DNA"/>
</dbReference>
<evidence type="ECO:0000256" key="4">
    <source>
        <dbReference type="ARBA" id="ARBA00022692"/>
    </source>
</evidence>
<feature type="binding site" evidence="8">
    <location>
        <position position="113"/>
    </location>
    <ligand>
        <name>UDP-alpha-D-glucose</name>
        <dbReference type="ChEBI" id="CHEBI:58885"/>
    </ligand>
</feature>
<evidence type="ECO:0008006" key="11">
    <source>
        <dbReference type="Google" id="ProtNLM"/>
    </source>
</evidence>
<dbReference type="InterPro" id="IPR005150">
    <property type="entry name" value="Cellulose_synth"/>
</dbReference>
<dbReference type="GO" id="GO:0030244">
    <property type="term" value="P:cellulose biosynthetic process"/>
    <property type="evidence" value="ECO:0007669"/>
    <property type="project" value="InterPro"/>
</dbReference>
<dbReference type="eggNOG" id="ENOG502QQE5">
    <property type="taxonomic scope" value="Eukaryota"/>
</dbReference>
<evidence type="ECO:0000256" key="6">
    <source>
        <dbReference type="ARBA" id="ARBA00023136"/>
    </source>
</evidence>
<gene>
    <name evidence="9" type="ORF">PRUPE_7G089900</name>
</gene>
<comment type="subcellular location">
    <subcellularLocation>
        <location evidence="1">Endomembrane system</location>
        <topology evidence="1">Multi-pass membrane protein</topology>
    </subcellularLocation>
</comment>
<dbReference type="STRING" id="3760.M5VSZ8"/>
<keyword evidence="3" id="KW-0808">Transferase</keyword>
<dbReference type="HOGENOM" id="CLU_1491472_0_0_1"/>
<keyword evidence="2" id="KW-0328">Glycosyltransferase</keyword>
<feature type="binding site" evidence="8">
    <location>
        <position position="143"/>
    </location>
    <ligand>
        <name>UDP-alpha-D-glucose</name>
        <dbReference type="ChEBI" id="CHEBI:58885"/>
    </ligand>
</feature>
<keyword evidence="10" id="KW-1185">Reference proteome</keyword>
<evidence type="ECO:0000256" key="5">
    <source>
        <dbReference type="ARBA" id="ARBA00022989"/>
    </source>
</evidence>
<dbReference type="OMA" id="IKSTCEC"/>
<evidence type="ECO:0000256" key="1">
    <source>
        <dbReference type="ARBA" id="ARBA00004127"/>
    </source>
</evidence>
<dbReference type="Gene3D" id="3.90.550.10">
    <property type="entry name" value="Spore Coat Polysaccharide Biosynthesis Protein SpsA, Chain A"/>
    <property type="match status" value="1"/>
</dbReference>
<evidence type="ECO:0000313" key="9">
    <source>
        <dbReference type="EMBL" id="ONH95770.1"/>
    </source>
</evidence>
<keyword evidence="4" id="KW-0812">Transmembrane</keyword>
<feature type="binding site" evidence="8">
    <location>
        <position position="114"/>
    </location>
    <ligand>
        <name>UDP-alpha-D-glucose</name>
        <dbReference type="ChEBI" id="CHEBI:58885"/>
    </ligand>
</feature>
<protein>
    <recommendedName>
        <fullName evidence="11">Cellulose synthase</fullName>
    </recommendedName>
</protein>
<proteinExistence type="predicted"/>
<dbReference type="Proteomes" id="UP000006882">
    <property type="component" value="Chromosome G7"/>
</dbReference>
<sequence length="181" mass="20777">MESSSKLPLNLCHVHKLSIVINRTHIFFHSIALVFLLYYRAFFFFFQDSTKTKATTIAWLLVFVSEILLFFEWLLGQSSRWRPVSRTAFPERLPANDKLPAVDVFICTADPEKEPTVGVMNTVLSAMAMDYPPEKLHVYLSDDGGAAVTLKEEEDADFGGSKFIQDREDIKEKYEAFKKKK</sequence>
<dbReference type="GO" id="GO:0016760">
    <property type="term" value="F:cellulose synthase (UDP-forming) activity"/>
    <property type="evidence" value="ECO:0007669"/>
    <property type="project" value="InterPro"/>
</dbReference>
<accession>M5VSZ8</accession>
<dbReference type="GO" id="GO:0016020">
    <property type="term" value="C:membrane"/>
    <property type="evidence" value="ECO:0007669"/>
    <property type="project" value="InterPro"/>
</dbReference>
<keyword evidence="7" id="KW-0961">Cell wall biogenesis/degradation</keyword>